<reference evidence="2 3" key="1">
    <citation type="submission" date="2023-05" db="EMBL/GenBank/DDBJ databases">
        <authorList>
            <person name="Gao F."/>
        </authorList>
    </citation>
    <scope>NUCLEOTIDE SEQUENCE [LARGE SCALE GENOMIC DNA]</scope>
    <source>
        <strain evidence="2 3">MIMF12</strain>
    </source>
</reference>
<dbReference type="InterPro" id="IPR035919">
    <property type="entry name" value="EAL_sf"/>
</dbReference>
<organism evidence="2 3">
    <name type="scientific">Deinococcus rhizophilus</name>
    <dbReference type="NCBI Taxonomy" id="3049544"/>
    <lineage>
        <taxon>Bacteria</taxon>
        <taxon>Thermotogati</taxon>
        <taxon>Deinococcota</taxon>
        <taxon>Deinococci</taxon>
        <taxon>Deinococcales</taxon>
        <taxon>Deinococcaceae</taxon>
        <taxon>Deinococcus</taxon>
    </lineage>
</organism>
<protein>
    <submittedName>
        <fullName evidence="2">EAL domain-containing protein</fullName>
    </submittedName>
</protein>
<dbReference type="RefSeq" id="WP_285524810.1">
    <property type="nucleotide sequence ID" value="NZ_JASNGB010000182.1"/>
</dbReference>
<dbReference type="Proteomes" id="UP001302059">
    <property type="component" value="Unassembled WGS sequence"/>
</dbReference>
<dbReference type="InterPro" id="IPR050706">
    <property type="entry name" value="Cyclic-di-GMP_PDE-like"/>
</dbReference>
<evidence type="ECO:0000259" key="1">
    <source>
        <dbReference type="PROSITE" id="PS50883"/>
    </source>
</evidence>
<dbReference type="EMBL" id="JASNGB010000182">
    <property type="protein sequence ID" value="MDL2345317.1"/>
    <property type="molecule type" value="Genomic_DNA"/>
</dbReference>
<dbReference type="PROSITE" id="PS50883">
    <property type="entry name" value="EAL"/>
    <property type="match status" value="1"/>
</dbReference>
<keyword evidence="3" id="KW-1185">Reference proteome</keyword>
<feature type="domain" description="EAL" evidence="1">
    <location>
        <begin position="114"/>
        <end position="368"/>
    </location>
</feature>
<dbReference type="CDD" id="cd01948">
    <property type="entry name" value="EAL"/>
    <property type="match status" value="1"/>
</dbReference>
<dbReference type="SUPFAM" id="SSF141868">
    <property type="entry name" value="EAL domain-like"/>
    <property type="match status" value="1"/>
</dbReference>
<dbReference type="PANTHER" id="PTHR33121">
    <property type="entry name" value="CYCLIC DI-GMP PHOSPHODIESTERASE PDEF"/>
    <property type="match status" value="1"/>
</dbReference>
<sequence>MSSPSTPPTGSSASSPSPSALTCDCDLLAPSTESLTAGLYLHATSRHVGRRLTAWLAALGLPYERRPEGPLVTHQAFGSLQSLLDAFNPTERADLYAAPCRADGSPDTWQMAPLERWVQRLGSGWFFAASERLCFHLQPIVTLRGGTVYGYEALVRAEGQGGLIGAGDLLQAAAAHGQSRAFDAQARRGAIRQLYPQLAPGQVLFINFAPGVVYNPDVCLQTTFQTCREVGADFSRLLFEVTESEAFPDLALLRRILDRYRAEGAQVALDDLGAGHTSLTYLAQLRPDVVKLDRALISGLHADDRRTPLVLALIEYAHDLGIRVVAEGIETETELQMVRELGADYAQGYFLGRPAPVPAGVPQHAARLWSGR</sequence>
<dbReference type="PANTHER" id="PTHR33121:SF70">
    <property type="entry name" value="SIGNALING PROTEIN YKOW"/>
    <property type="match status" value="1"/>
</dbReference>
<comment type="caution">
    <text evidence="2">The sequence shown here is derived from an EMBL/GenBank/DDBJ whole genome shotgun (WGS) entry which is preliminary data.</text>
</comment>
<gene>
    <name evidence="2" type="ORF">QOL99_14335</name>
</gene>
<dbReference type="Gene3D" id="3.20.20.450">
    <property type="entry name" value="EAL domain"/>
    <property type="match status" value="1"/>
</dbReference>
<evidence type="ECO:0000313" key="2">
    <source>
        <dbReference type="EMBL" id="MDL2345317.1"/>
    </source>
</evidence>
<dbReference type="InterPro" id="IPR001633">
    <property type="entry name" value="EAL_dom"/>
</dbReference>
<name>A0ABT7JL15_9DEIO</name>
<evidence type="ECO:0000313" key="3">
    <source>
        <dbReference type="Proteomes" id="UP001302059"/>
    </source>
</evidence>
<dbReference type="SMART" id="SM00052">
    <property type="entry name" value="EAL"/>
    <property type="match status" value="1"/>
</dbReference>
<dbReference type="Pfam" id="PF00563">
    <property type="entry name" value="EAL"/>
    <property type="match status" value="1"/>
</dbReference>
<accession>A0ABT7JL15</accession>
<proteinExistence type="predicted"/>